<name>A0A1Y4L0C9_9FIRM</name>
<gene>
    <name evidence="1" type="ORF">B5F17_14105</name>
</gene>
<evidence type="ECO:0000313" key="1">
    <source>
        <dbReference type="EMBL" id="OUP50264.1"/>
    </source>
</evidence>
<dbReference type="EMBL" id="NFKK01000030">
    <property type="protein sequence ID" value="OUP50264.1"/>
    <property type="molecule type" value="Genomic_DNA"/>
</dbReference>
<accession>A0A1Y4L0C9</accession>
<evidence type="ECO:0000313" key="2">
    <source>
        <dbReference type="Proteomes" id="UP000195897"/>
    </source>
</evidence>
<protein>
    <submittedName>
        <fullName evidence="1">Uncharacterized protein</fullName>
    </submittedName>
</protein>
<comment type="caution">
    <text evidence="1">The sequence shown here is derived from an EMBL/GenBank/DDBJ whole genome shotgun (WGS) entry which is preliminary data.</text>
</comment>
<organism evidence="1 2">
    <name type="scientific">Butyricicoccus pullicaecorum</name>
    <dbReference type="NCBI Taxonomy" id="501571"/>
    <lineage>
        <taxon>Bacteria</taxon>
        <taxon>Bacillati</taxon>
        <taxon>Bacillota</taxon>
        <taxon>Clostridia</taxon>
        <taxon>Eubacteriales</taxon>
        <taxon>Butyricicoccaceae</taxon>
        <taxon>Butyricicoccus</taxon>
    </lineage>
</organism>
<reference evidence="2" key="1">
    <citation type="submission" date="2017-04" db="EMBL/GenBank/DDBJ databases">
        <title>Function of individual gut microbiota members based on whole genome sequencing of pure cultures obtained from chicken caecum.</title>
        <authorList>
            <person name="Medvecky M."/>
            <person name="Cejkova D."/>
            <person name="Polansky O."/>
            <person name="Karasova D."/>
            <person name="Kubasova T."/>
            <person name="Cizek A."/>
            <person name="Rychlik I."/>
        </authorList>
    </citation>
    <scope>NUCLEOTIDE SEQUENCE [LARGE SCALE GENOMIC DNA]</scope>
    <source>
        <strain evidence="2">An180</strain>
    </source>
</reference>
<dbReference type="RefSeq" id="WP_087374856.1">
    <property type="nucleotide sequence ID" value="NZ_NFKK01000030.1"/>
</dbReference>
<dbReference type="Proteomes" id="UP000195897">
    <property type="component" value="Unassembled WGS sequence"/>
</dbReference>
<proteinExistence type="predicted"/>
<dbReference type="AlphaFoldDB" id="A0A1Y4L0C9"/>
<sequence>MEMLELKKQMQAASAPHVRGIGEILLYLGQQNEQIAALIEQDLANREMSINACGKVLYDYAEKHQKGGSWACAVFEMNPDNPVIKLILDFYKIPSAWVEGVRTECADTSVEVLPMAHEEEPQAEIIDLMDLL</sequence>